<dbReference type="EMBL" id="KE384893">
    <property type="protein sequence ID" value="KJK73377.1"/>
    <property type="molecule type" value="Genomic_DNA"/>
</dbReference>
<name>A0A0D9NH87_METAN</name>
<evidence type="ECO:0000313" key="2">
    <source>
        <dbReference type="Proteomes" id="UP000054544"/>
    </source>
</evidence>
<organism evidence="1 2">
    <name type="scientific">Metarhizium anisopliae BRIP 53293</name>
    <dbReference type="NCBI Taxonomy" id="1291518"/>
    <lineage>
        <taxon>Eukaryota</taxon>
        <taxon>Fungi</taxon>
        <taxon>Dikarya</taxon>
        <taxon>Ascomycota</taxon>
        <taxon>Pezizomycotina</taxon>
        <taxon>Sordariomycetes</taxon>
        <taxon>Hypocreomycetidae</taxon>
        <taxon>Hypocreales</taxon>
        <taxon>Clavicipitaceae</taxon>
        <taxon>Metarhizium</taxon>
    </lineage>
</organism>
<sequence length="52" mass="5960">MAWTRDSCGGLRRPLSAILAYSRNGRKNISVEIITDLRFMVWGKDPFGGYWP</sequence>
<keyword evidence="2" id="KW-1185">Reference proteome</keyword>
<evidence type="ECO:0000313" key="1">
    <source>
        <dbReference type="EMBL" id="KJK73377.1"/>
    </source>
</evidence>
<protein>
    <submittedName>
        <fullName evidence="1">Uncharacterized protein</fullName>
    </submittedName>
</protein>
<gene>
    <name evidence="1" type="ORF">H634G_11429</name>
</gene>
<accession>A0A0D9NH87</accession>
<proteinExistence type="predicted"/>
<dbReference type="Proteomes" id="UP000054544">
    <property type="component" value="Unassembled WGS sequence"/>
</dbReference>
<reference evidence="2" key="1">
    <citation type="journal article" date="2014" name="BMC Genomics">
        <title>The genome sequence of the biocontrol fungus Metarhizium anisopliae and comparative genomics of Metarhizium species.</title>
        <authorList>
            <person name="Pattemore J.A."/>
            <person name="Hane J.K."/>
            <person name="Williams A.H."/>
            <person name="Wilson B.A."/>
            <person name="Stodart B.J."/>
            <person name="Ash G.J."/>
        </authorList>
    </citation>
    <scope>NUCLEOTIDE SEQUENCE [LARGE SCALE GENOMIC DNA]</scope>
    <source>
        <strain evidence="2">BRIP 53293</strain>
    </source>
</reference>
<dbReference type="AlphaFoldDB" id="A0A0D9NH87"/>